<sequence>WSLLQAKSFLNSDQELSEMVMSLTGTLIIDKEGKVTNVPSLAGNADLINVLIGTGNGTRTAKIWRCKDKGTNNQCMQVSLQEITIPEASTLTFKIREIIRSINTKLVNDEKPGNRELNFLSMTSLPVMKFLSVLNSMHYGSTTVDIEEYSMLIAQDLLTNYLTELLTEVSQATAGAELNSDLVKEIQKRINVAVTKVADIDPKVGRKLQEKLALIERMARIEK</sequence>
<reference evidence="2 3" key="1">
    <citation type="submission" date="2018-05" db="EMBL/GenBank/DDBJ databases">
        <title>Legionella qingyii sp.nov., whole genome shotgun sequence.</title>
        <authorList>
            <person name="Wu H."/>
            <person name="Zhu Q."/>
            <person name="Hu C."/>
        </authorList>
    </citation>
    <scope>NUCLEOTIDE SEQUENCE [LARGE SCALE GENOMIC DNA]</scope>
    <source>
        <strain evidence="2 3">HEB18</strain>
    </source>
</reference>
<feature type="non-terminal residue" evidence="2">
    <location>
        <position position="223"/>
    </location>
</feature>
<dbReference type="PROSITE" id="PS50168">
    <property type="entry name" value="DED"/>
    <property type="match status" value="1"/>
</dbReference>
<dbReference type="InterPro" id="IPR010927">
    <property type="entry name" value="T4SS_TraH"/>
</dbReference>
<evidence type="ECO:0000313" key="3">
    <source>
        <dbReference type="Proteomes" id="UP000247152"/>
    </source>
</evidence>
<feature type="domain" description="DED" evidence="1">
    <location>
        <begin position="94"/>
        <end position="188"/>
    </location>
</feature>
<evidence type="ECO:0000313" key="2">
    <source>
        <dbReference type="EMBL" id="PWY53766.1"/>
    </source>
</evidence>
<comment type="caution">
    <text evidence="2">The sequence shown here is derived from an EMBL/GenBank/DDBJ whole genome shotgun (WGS) entry which is preliminary data.</text>
</comment>
<dbReference type="InterPro" id="IPR001875">
    <property type="entry name" value="DED_dom"/>
</dbReference>
<feature type="non-terminal residue" evidence="2">
    <location>
        <position position="1"/>
    </location>
</feature>
<accession>A0A317TZC4</accession>
<name>A0A317TZC4_9GAMM</name>
<gene>
    <name evidence="2" type="ORF">DGG96_20625</name>
</gene>
<dbReference type="Proteomes" id="UP000247152">
    <property type="component" value="Unassembled WGS sequence"/>
</dbReference>
<proteinExistence type="predicted"/>
<dbReference type="EMBL" id="QHJG01000091">
    <property type="protein sequence ID" value="PWY53766.1"/>
    <property type="molecule type" value="Genomic_DNA"/>
</dbReference>
<protein>
    <submittedName>
        <fullName evidence="2">Conjugal transfer protein TraH</fullName>
    </submittedName>
</protein>
<dbReference type="AlphaFoldDB" id="A0A317TZC4"/>
<dbReference type="Pfam" id="PF06122">
    <property type="entry name" value="TraH"/>
    <property type="match status" value="1"/>
</dbReference>
<organism evidence="2 3">
    <name type="scientific">Legionella qingyii</name>
    <dbReference type="NCBI Taxonomy" id="2184757"/>
    <lineage>
        <taxon>Bacteria</taxon>
        <taxon>Pseudomonadati</taxon>
        <taxon>Pseudomonadota</taxon>
        <taxon>Gammaproteobacteria</taxon>
        <taxon>Legionellales</taxon>
        <taxon>Legionellaceae</taxon>
        <taxon>Legionella</taxon>
    </lineage>
</organism>
<evidence type="ECO:0000259" key="1">
    <source>
        <dbReference type="PROSITE" id="PS50168"/>
    </source>
</evidence>